<dbReference type="AlphaFoldDB" id="A0A0K0JP95"/>
<feature type="compositionally biased region" description="Polar residues" evidence="1">
    <location>
        <begin position="106"/>
        <end position="116"/>
    </location>
</feature>
<evidence type="ECO:0000256" key="1">
    <source>
        <dbReference type="SAM" id="MobiDB-lite"/>
    </source>
</evidence>
<feature type="compositionally biased region" description="Basic residues" evidence="1">
    <location>
        <begin position="82"/>
        <end position="103"/>
    </location>
</feature>
<protein>
    <submittedName>
        <fullName evidence="3">Bm67</fullName>
    </submittedName>
</protein>
<keyword evidence="2" id="KW-0812">Transmembrane</keyword>
<reference evidence="3" key="1">
    <citation type="journal article" date="2007" name="Science">
        <title>Draft genome of the filarial nematode parasite Brugia malayi.</title>
        <authorList>
            <person name="Ghedin E."/>
            <person name="Wang S."/>
            <person name="Spiro D."/>
            <person name="Caler E."/>
            <person name="Zhao Q."/>
            <person name="Crabtree J."/>
            <person name="Allen J.E."/>
            <person name="Delcher A.L."/>
            <person name="Guiliano D.B."/>
            <person name="Miranda-Saavedra D."/>
            <person name="Angiuoli S.V."/>
            <person name="Creasy T."/>
            <person name="Amedeo P."/>
            <person name="Haas B."/>
            <person name="El-Sayed N.M."/>
            <person name="Wortman J.R."/>
            <person name="Feldblyum T."/>
            <person name="Tallon L."/>
            <person name="Schatz M."/>
            <person name="Shumway M."/>
            <person name="Koo H."/>
            <person name="Salzberg S.L."/>
            <person name="Schobel S."/>
            <person name="Pertea M."/>
            <person name="Pop M."/>
            <person name="White O."/>
            <person name="Barton G.J."/>
            <person name="Carlow C.K."/>
            <person name="Crawford M.J."/>
            <person name="Daub J."/>
            <person name="Dimmic M.W."/>
            <person name="Estes C.F."/>
            <person name="Foster J.M."/>
            <person name="Ganatra M."/>
            <person name="Gregory W.F."/>
            <person name="Johnson N.M."/>
            <person name="Jin J."/>
            <person name="Komuniecki R."/>
            <person name="Korf I."/>
            <person name="Kumar S."/>
            <person name="Laney S."/>
            <person name="Li B.W."/>
            <person name="Li W."/>
            <person name="Lindblom T.H."/>
            <person name="Lustigman S."/>
            <person name="Ma D."/>
            <person name="Maina C.V."/>
            <person name="Martin D.M."/>
            <person name="McCarter J.P."/>
            <person name="McReynolds L."/>
            <person name="Mitreva M."/>
            <person name="Nutman T.B."/>
            <person name="Parkinson J."/>
            <person name="Peregrin-Alvarez J.M."/>
            <person name="Poole C."/>
            <person name="Ren Q."/>
            <person name="Saunders L."/>
            <person name="Sluder A.E."/>
            <person name="Smith K."/>
            <person name="Stanke M."/>
            <person name="Unnasch T.R."/>
            <person name="Ware J."/>
            <person name="Wei A.D."/>
            <person name="Weil G."/>
            <person name="Williams D.J."/>
            <person name="Zhang Y."/>
            <person name="Williams S.A."/>
            <person name="Fraser-Liggett C."/>
            <person name="Slatko B."/>
            <person name="Blaxter M.L."/>
            <person name="Scott A.L."/>
        </authorList>
    </citation>
    <scope>NUCLEOTIDE SEQUENCE</scope>
    <source>
        <strain evidence="3">FR3</strain>
    </source>
</reference>
<name>A0A0K0JP95_BRUMA</name>
<proteinExistence type="predicted"/>
<organism evidence="3">
    <name type="scientific">Brugia malayi</name>
    <name type="common">Filarial nematode worm</name>
    <dbReference type="NCBI Taxonomy" id="6279"/>
    <lineage>
        <taxon>Eukaryota</taxon>
        <taxon>Metazoa</taxon>
        <taxon>Ecdysozoa</taxon>
        <taxon>Nematoda</taxon>
        <taxon>Chromadorea</taxon>
        <taxon>Rhabditida</taxon>
        <taxon>Spirurina</taxon>
        <taxon>Spiruromorpha</taxon>
        <taxon>Filarioidea</taxon>
        <taxon>Onchocercidae</taxon>
        <taxon>Brugia</taxon>
    </lineage>
</organism>
<reference evidence="3" key="2">
    <citation type="submission" date="2012-12" db="EMBL/GenBank/DDBJ databases">
        <authorList>
            <person name="Gao Y.W."/>
            <person name="Fan S.T."/>
            <person name="Sun H.T."/>
            <person name="Wang Z."/>
            <person name="Gao X.L."/>
            <person name="Li Y.G."/>
            <person name="Wang T.C."/>
            <person name="Zhang K."/>
            <person name="Xu W.W."/>
            <person name="Yu Z.J."/>
            <person name="Xia X.Z."/>
        </authorList>
    </citation>
    <scope>NUCLEOTIDE SEQUENCE</scope>
    <source>
        <strain evidence="3">FR3</strain>
    </source>
</reference>
<dbReference type="EMBL" id="LN855304">
    <property type="protein sequence ID" value="CRZ21977.1"/>
    <property type="molecule type" value="Genomic_DNA"/>
</dbReference>
<dbReference type="OMA" id="FQMMCAD"/>
<feature type="transmembrane region" description="Helical" evidence="2">
    <location>
        <begin position="213"/>
        <end position="230"/>
    </location>
</feature>
<sequence length="279" mass="32446">MFNLDSTAMSPDRFKRKEIRTLKQRWIMKHKDRTDDIPNCPSIEDIIDMPIPNEIPSVLFHIFTAQENSTKSTGHETSVAPKRFHRNYRKRQRHSRKSSRRHRSNIDSSTSNSEFVIQSSASERRDDISMCPNIQNICNLNQSKIDDKISAHRFSHAFYQLLDDFLLLLTKLIQLLKDHPHPATITGFIIASYLFISYLELSIAAFIELIVQAIWPILHAMLLFIGRLSINFSSFMHSSDDVIKGAYCDMAEIWCRHFQMMCADQCSFFSMAVERLRAN</sequence>
<accession>A0A0K0JP95</accession>
<feature type="region of interest" description="Disordered" evidence="1">
    <location>
        <begin position="69"/>
        <end position="116"/>
    </location>
</feature>
<gene>
    <name evidence="3" type="ORF">Bm67</name>
    <name evidence="3" type="ORF">BM_Bm67</name>
</gene>
<evidence type="ECO:0000313" key="3">
    <source>
        <dbReference type="EMBL" id="CRZ21977.1"/>
    </source>
</evidence>
<keyword evidence="2" id="KW-1133">Transmembrane helix</keyword>
<evidence type="ECO:0000256" key="2">
    <source>
        <dbReference type="SAM" id="Phobius"/>
    </source>
</evidence>
<keyword evidence="2" id="KW-0472">Membrane</keyword>